<evidence type="ECO:0000256" key="1">
    <source>
        <dbReference type="SAM" id="MobiDB-lite"/>
    </source>
</evidence>
<gene>
    <name evidence="2" type="ORF">N656DRAFT_782247</name>
</gene>
<evidence type="ECO:0000313" key="2">
    <source>
        <dbReference type="EMBL" id="KAK4110186.1"/>
    </source>
</evidence>
<reference evidence="2" key="1">
    <citation type="journal article" date="2023" name="Mol. Phylogenet. Evol.">
        <title>Genome-scale phylogeny and comparative genomics of the fungal order Sordariales.</title>
        <authorList>
            <person name="Hensen N."/>
            <person name="Bonometti L."/>
            <person name="Westerberg I."/>
            <person name="Brannstrom I.O."/>
            <person name="Guillou S."/>
            <person name="Cros-Aarteil S."/>
            <person name="Calhoun S."/>
            <person name="Haridas S."/>
            <person name="Kuo A."/>
            <person name="Mondo S."/>
            <person name="Pangilinan J."/>
            <person name="Riley R."/>
            <person name="LaButti K."/>
            <person name="Andreopoulos B."/>
            <person name="Lipzen A."/>
            <person name="Chen C."/>
            <person name="Yan M."/>
            <person name="Daum C."/>
            <person name="Ng V."/>
            <person name="Clum A."/>
            <person name="Steindorff A."/>
            <person name="Ohm R.A."/>
            <person name="Martin F."/>
            <person name="Silar P."/>
            <person name="Natvig D.O."/>
            <person name="Lalanne C."/>
            <person name="Gautier V."/>
            <person name="Ament-Velasquez S.L."/>
            <person name="Kruys A."/>
            <person name="Hutchinson M.I."/>
            <person name="Powell A.J."/>
            <person name="Barry K."/>
            <person name="Miller A.N."/>
            <person name="Grigoriev I.V."/>
            <person name="Debuchy R."/>
            <person name="Gladieux P."/>
            <person name="Hiltunen Thoren M."/>
            <person name="Johannesson H."/>
        </authorList>
    </citation>
    <scope>NUCLEOTIDE SEQUENCE</scope>
    <source>
        <strain evidence="2">CBS 508.74</strain>
    </source>
</reference>
<reference evidence="2" key="2">
    <citation type="submission" date="2023-05" db="EMBL/GenBank/DDBJ databases">
        <authorList>
            <consortium name="Lawrence Berkeley National Laboratory"/>
            <person name="Steindorff A."/>
            <person name="Hensen N."/>
            <person name="Bonometti L."/>
            <person name="Westerberg I."/>
            <person name="Brannstrom I.O."/>
            <person name="Guillou S."/>
            <person name="Cros-Aarteil S."/>
            <person name="Calhoun S."/>
            <person name="Haridas S."/>
            <person name="Kuo A."/>
            <person name="Mondo S."/>
            <person name="Pangilinan J."/>
            <person name="Riley R."/>
            <person name="Labutti K."/>
            <person name="Andreopoulos B."/>
            <person name="Lipzen A."/>
            <person name="Chen C."/>
            <person name="Yanf M."/>
            <person name="Daum C."/>
            <person name="Ng V."/>
            <person name="Clum A."/>
            <person name="Ohm R."/>
            <person name="Martin F."/>
            <person name="Silar P."/>
            <person name="Natvig D."/>
            <person name="Lalanne C."/>
            <person name="Gautier V."/>
            <person name="Ament-Velasquez S.L."/>
            <person name="Kruys A."/>
            <person name="Hutchinson M.I."/>
            <person name="Powell A.J."/>
            <person name="Barry K."/>
            <person name="Miller A.N."/>
            <person name="Grigoriev I.V."/>
            <person name="Debuchy R."/>
            <person name="Gladieux P."/>
            <person name="Thoren M.H."/>
            <person name="Johannesson H."/>
        </authorList>
    </citation>
    <scope>NUCLEOTIDE SEQUENCE</scope>
    <source>
        <strain evidence="2">CBS 508.74</strain>
    </source>
</reference>
<sequence length="103" mass="10265">MDNPVPYDDAVASASGPSPSAPESDGGNELDGGIASDGSQRSKHSTHSGSSKKSKAPDRSGSSADSEADSGPDSGISDNTPAHTGWACCRCFAVNATDHLGIC</sequence>
<proteinExistence type="predicted"/>
<dbReference type="EMBL" id="MU853352">
    <property type="protein sequence ID" value="KAK4110186.1"/>
    <property type="molecule type" value="Genomic_DNA"/>
</dbReference>
<accession>A0AAN6TAD5</accession>
<dbReference type="Proteomes" id="UP001302812">
    <property type="component" value="Unassembled WGS sequence"/>
</dbReference>
<dbReference type="GeneID" id="89939851"/>
<protein>
    <submittedName>
        <fullName evidence="2">Uncharacterized protein</fullName>
    </submittedName>
</protein>
<feature type="compositionally biased region" description="Low complexity" evidence="1">
    <location>
        <begin position="8"/>
        <end position="27"/>
    </location>
</feature>
<feature type="compositionally biased region" description="Low complexity" evidence="1">
    <location>
        <begin position="60"/>
        <end position="75"/>
    </location>
</feature>
<organism evidence="2 3">
    <name type="scientific">Canariomyces notabilis</name>
    <dbReference type="NCBI Taxonomy" id="2074819"/>
    <lineage>
        <taxon>Eukaryota</taxon>
        <taxon>Fungi</taxon>
        <taxon>Dikarya</taxon>
        <taxon>Ascomycota</taxon>
        <taxon>Pezizomycotina</taxon>
        <taxon>Sordariomycetes</taxon>
        <taxon>Sordariomycetidae</taxon>
        <taxon>Sordariales</taxon>
        <taxon>Chaetomiaceae</taxon>
        <taxon>Canariomyces</taxon>
    </lineage>
</organism>
<dbReference type="RefSeq" id="XP_064667756.1">
    <property type="nucleotide sequence ID" value="XM_064815726.1"/>
</dbReference>
<feature type="region of interest" description="Disordered" evidence="1">
    <location>
        <begin position="1"/>
        <end position="79"/>
    </location>
</feature>
<feature type="compositionally biased region" description="Basic residues" evidence="1">
    <location>
        <begin position="41"/>
        <end position="54"/>
    </location>
</feature>
<keyword evidence="3" id="KW-1185">Reference proteome</keyword>
<evidence type="ECO:0000313" key="3">
    <source>
        <dbReference type="Proteomes" id="UP001302812"/>
    </source>
</evidence>
<dbReference type="AlphaFoldDB" id="A0AAN6TAD5"/>
<comment type="caution">
    <text evidence="2">The sequence shown here is derived from an EMBL/GenBank/DDBJ whole genome shotgun (WGS) entry which is preliminary data.</text>
</comment>
<name>A0AAN6TAD5_9PEZI</name>